<dbReference type="Proteomes" id="UP001165960">
    <property type="component" value="Unassembled WGS sequence"/>
</dbReference>
<proteinExistence type="predicted"/>
<protein>
    <submittedName>
        <fullName evidence="1">Uncharacterized protein</fullName>
    </submittedName>
</protein>
<accession>A0ACC2T1D0</accession>
<comment type="caution">
    <text evidence="1">The sequence shown here is derived from an EMBL/GenBank/DDBJ whole genome shotgun (WGS) entry which is preliminary data.</text>
</comment>
<organism evidence="1 2">
    <name type="scientific">Entomophthora muscae</name>
    <dbReference type="NCBI Taxonomy" id="34485"/>
    <lineage>
        <taxon>Eukaryota</taxon>
        <taxon>Fungi</taxon>
        <taxon>Fungi incertae sedis</taxon>
        <taxon>Zoopagomycota</taxon>
        <taxon>Entomophthoromycotina</taxon>
        <taxon>Entomophthoromycetes</taxon>
        <taxon>Entomophthorales</taxon>
        <taxon>Entomophthoraceae</taxon>
        <taxon>Entomophthora</taxon>
    </lineage>
</organism>
<evidence type="ECO:0000313" key="2">
    <source>
        <dbReference type="Proteomes" id="UP001165960"/>
    </source>
</evidence>
<gene>
    <name evidence="1" type="ORF">DSO57_1029936</name>
</gene>
<reference evidence="1" key="1">
    <citation type="submission" date="2022-04" db="EMBL/GenBank/DDBJ databases">
        <title>Genome of the entomopathogenic fungus Entomophthora muscae.</title>
        <authorList>
            <person name="Elya C."/>
            <person name="Lovett B.R."/>
            <person name="Lee E."/>
            <person name="Macias A.M."/>
            <person name="Hajek A.E."/>
            <person name="De Bivort B.L."/>
            <person name="Kasson M.T."/>
            <person name="De Fine Licht H.H."/>
            <person name="Stajich J.E."/>
        </authorList>
    </citation>
    <scope>NUCLEOTIDE SEQUENCE</scope>
    <source>
        <strain evidence="1">Berkeley</strain>
    </source>
</reference>
<sequence>MEENKKNQEGGSPGEEGDDVRIDNSPPLETQAQERELNPEPGSPWAAESMDCRTARPHFSGAKPLQADTEDDGSPSETY</sequence>
<keyword evidence="2" id="KW-1185">Reference proteome</keyword>
<dbReference type="EMBL" id="QTSX02003752">
    <property type="protein sequence ID" value="KAJ9068321.1"/>
    <property type="molecule type" value="Genomic_DNA"/>
</dbReference>
<name>A0ACC2T1D0_9FUNG</name>
<evidence type="ECO:0000313" key="1">
    <source>
        <dbReference type="EMBL" id="KAJ9068321.1"/>
    </source>
</evidence>